<protein>
    <submittedName>
        <fullName evidence="1">Tail completion protein</fullName>
    </submittedName>
</protein>
<organism evidence="1">
    <name type="scientific">Siphoviridae sp. ctJT77</name>
    <dbReference type="NCBI Taxonomy" id="2825432"/>
    <lineage>
        <taxon>Viruses</taxon>
        <taxon>Duplodnaviria</taxon>
        <taxon>Heunggongvirae</taxon>
        <taxon>Uroviricota</taxon>
        <taxon>Caudoviricetes</taxon>
    </lineage>
</organism>
<reference evidence="1" key="1">
    <citation type="journal article" date="2021" name="Proc. Natl. Acad. Sci. U.S.A.">
        <title>A Catalog of Tens of Thousands of Viruses from Human Metagenomes Reveals Hidden Associations with Chronic Diseases.</title>
        <authorList>
            <person name="Tisza M.J."/>
            <person name="Buck C.B."/>
        </authorList>
    </citation>
    <scope>NUCLEOTIDE SEQUENCE</scope>
    <source>
        <strain evidence="1">CtJT77</strain>
    </source>
</reference>
<dbReference type="EMBL" id="BK016174">
    <property type="protein sequence ID" value="DAF99864.1"/>
    <property type="molecule type" value="Genomic_DNA"/>
</dbReference>
<evidence type="ECO:0000313" key="1">
    <source>
        <dbReference type="EMBL" id="DAF99864.1"/>
    </source>
</evidence>
<accession>A0A8S5UZF0</accession>
<sequence length="112" mass="13157">MAKRPLHDILCEVLGSENCYFEPPDGKDMKYPCIVYNYTNDDDDFADNIHYRESKRYTVTIIDDDPDSKIPNRLRKLPYCSSDRNFASDGLSHFVYTLFYSGPRIKEEENNE</sequence>
<name>A0A8S5UZF0_9CAUD</name>
<proteinExistence type="predicted"/>